<accession>A9V4Q1</accession>
<evidence type="ECO:0000313" key="7">
    <source>
        <dbReference type="Proteomes" id="UP000001357"/>
    </source>
</evidence>
<dbReference type="PANTHER" id="PTHR11722:SF0">
    <property type="entry name" value="LARGE RIBOSOMAL SUBUNIT PROTEIN EL13"/>
    <property type="match status" value="1"/>
</dbReference>
<keyword evidence="7" id="KW-1185">Reference proteome</keyword>
<comment type="similarity">
    <text evidence="1 4">Belongs to the eukaryotic ribosomal protein eL13 family.</text>
</comment>
<dbReference type="InParanoid" id="A9V4Q1"/>
<dbReference type="CDD" id="cd22572">
    <property type="entry name" value="GCP5_NTD"/>
    <property type="match status" value="1"/>
</dbReference>
<feature type="compositionally biased region" description="Basic and acidic residues" evidence="5">
    <location>
        <begin position="1134"/>
        <end position="1144"/>
    </location>
</feature>
<dbReference type="InterPro" id="IPR059169">
    <property type="entry name" value="GCP5_N_ext"/>
</dbReference>
<evidence type="ECO:0000256" key="4">
    <source>
        <dbReference type="RuleBase" id="RU000572"/>
    </source>
</evidence>
<evidence type="ECO:0000256" key="1">
    <source>
        <dbReference type="ARBA" id="ARBA00005640"/>
    </source>
</evidence>
<dbReference type="Proteomes" id="UP000001357">
    <property type="component" value="Unassembled WGS sequence"/>
</dbReference>
<dbReference type="PROSITE" id="PS01104">
    <property type="entry name" value="RIBOSOMAL_L13E"/>
    <property type="match status" value="1"/>
</dbReference>
<feature type="region of interest" description="Disordered" evidence="5">
    <location>
        <begin position="138"/>
        <end position="161"/>
    </location>
</feature>
<dbReference type="eggNOG" id="KOG3295">
    <property type="taxonomic scope" value="Eukaryota"/>
</dbReference>
<keyword evidence="3 4" id="KW-0687">Ribonucleoprotein</keyword>
<reference evidence="6 7" key="1">
    <citation type="journal article" date="2008" name="Nature">
        <title>The genome of the choanoflagellate Monosiga brevicollis and the origin of metazoans.</title>
        <authorList>
            <consortium name="JGI Sequencing"/>
            <person name="King N."/>
            <person name="Westbrook M.J."/>
            <person name="Young S.L."/>
            <person name="Kuo A."/>
            <person name="Abedin M."/>
            <person name="Chapman J."/>
            <person name="Fairclough S."/>
            <person name="Hellsten U."/>
            <person name="Isogai Y."/>
            <person name="Letunic I."/>
            <person name="Marr M."/>
            <person name="Pincus D."/>
            <person name="Putnam N."/>
            <person name="Rokas A."/>
            <person name="Wright K.J."/>
            <person name="Zuzow R."/>
            <person name="Dirks W."/>
            <person name="Good M."/>
            <person name="Goodstein D."/>
            <person name="Lemons D."/>
            <person name="Li W."/>
            <person name="Lyons J.B."/>
            <person name="Morris A."/>
            <person name="Nichols S."/>
            <person name="Richter D.J."/>
            <person name="Salamov A."/>
            <person name="Bork P."/>
            <person name="Lim W.A."/>
            <person name="Manning G."/>
            <person name="Miller W.T."/>
            <person name="McGinnis W."/>
            <person name="Shapiro H."/>
            <person name="Tjian R."/>
            <person name="Grigoriev I.V."/>
            <person name="Rokhsar D."/>
        </authorList>
    </citation>
    <scope>NUCLEOTIDE SEQUENCE [LARGE SCALE GENOMIC DNA]</scope>
    <source>
        <strain evidence="7">MX1 / ATCC 50154</strain>
    </source>
</reference>
<dbReference type="AlphaFoldDB" id="A9V4Q1"/>
<dbReference type="STRING" id="81824.A9V4Q1"/>
<dbReference type="GO" id="GO:0022625">
    <property type="term" value="C:cytosolic large ribosomal subunit"/>
    <property type="evidence" value="ECO:0000318"/>
    <property type="project" value="GO_Central"/>
</dbReference>
<sequence length="1144" mass="127072">MAGSRFQRERERRVGEELEQLIGRLIGLRKDREADQVNFEATLQFAYSNFRYHQFLGTDEHQVVRRYGDLADKLQVHARHDHAEALRFLVQNFRRCQLKPRADASADAATELHPSNSQLHHDALAFLLAMAEHPAGPKRAADMARAADAAPEARRESDSDTESDILGIVERVRLVPWEAKVDWAAVLGPRDDAYACDYDQSSDFSSQLSSSPPTSPPSASRAPSPTVDQTMEQPVCSPALVSSADTNPALSAIELQSQYQIAAQTLRTAVFPSPLTSQDGAAALGKPHCRAPGIPLPPLTPCAYDGTPYPSSLTAQAPEWHQRVHHRASMAGTVGPQRTVVTAPHLLHACMQLVHGRRDPDFFERAPDARTRLRSAISLTSLSPSAVQNLVAPIVALADICAVWHDLSTTSLKDASLLALSVACRRLQPLMTWHRSLMADVLAATNSNDLWLAHVRALNDAMLRLERHHLLEACATAPSTQAGPALSRSPRPHLTNKTRSARDVRAVPASHYAAFVHVLLRPQLEGLFAAIGTEVDAHAWTRFAPVTPDLDLRQPLPDVLAHRMPLLRETLEGAAILRECQELKTLTLAVQTNQRECETALAQMLTTVPTLSTSTFLTVLGQPISLASFTRQQSSSPPDLFAFPLAEDDVWLKRALERARRSTSATRHPMSTTIPSGPTPPPETSISTERPSAAQPLTQQLDHQLRDSLQKMAGQFHQRGLDLLFDHFDLLEGIRRLEAFALTLEGQCTSSFMSTLSEHLESGRGPPSPATLTLILHDALELVESDLGERLRVSWQPEDETCFRLVYQIWWHIGAAEWTCTVFVCFALGTTVANVRKLHLQRLQTIASKCLLHERAEMIRQVVRKTFRLALELRELWLHLSLGRQQLRAEGPITSVARKPLITPPPMLSHVLPLCLTSMCFNTHDQLKFEPVIVTFFSLTGIMTKGHNNVLPNAHFRKHWHNAIWSERGLVRCHFDQAGAKKRRYLARQAKAKKVAPRPTGGDLRPVVRCPTFKYNTKQRLGRGFTLDELKAAGIATRYARSIGIAVDARRRNKDSDALMANVQRLQEYMSKLVVIKGDKSEPVEQLKGVVMPVVKSAVAVETRAITADEKKAHVYREMRQARGIAKSAGKQQKKADEKKADEK</sequence>
<feature type="region of interest" description="Disordered" evidence="5">
    <location>
        <begin position="1119"/>
        <end position="1144"/>
    </location>
</feature>
<evidence type="ECO:0000256" key="2">
    <source>
        <dbReference type="ARBA" id="ARBA00022980"/>
    </source>
</evidence>
<name>A9V4Q1_MONBE</name>
<dbReference type="GO" id="GO:0006412">
    <property type="term" value="P:translation"/>
    <property type="evidence" value="ECO:0007669"/>
    <property type="project" value="InterPro"/>
</dbReference>
<dbReference type="InterPro" id="IPR001380">
    <property type="entry name" value="Ribosomal_eL13"/>
</dbReference>
<evidence type="ECO:0000313" key="6">
    <source>
        <dbReference type="EMBL" id="EDQ87494.1"/>
    </source>
</evidence>
<evidence type="ECO:0000256" key="5">
    <source>
        <dbReference type="SAM" id="MobiDB-lite"/>
    </source>
</evidence>
<dbReference type="GO" id="GO:0003735">
    <property type="term" value="F:structural constituent of ribosome"/>
    <property type="evidence" value="ECO:0000318"/>
    <property type="project" value="GO_Central"/>
</dbReference>
<protein>
    <recommendedName>
        <fullName evidence="4">60S ribosomal protein L13</fullName>
    </recommendedName>
</protein>
<dbReference type="Pfam" id="PF01294">
    <property type="entry name" value="Ribosomal_L13e"/>
    <property type="match status" value="1"/>
</dbReference>
<dbReference type="PANTHER" id="PTHR11722">
    <property type="entry name" value="60S RIBOSOMAL PROTEIN L13"/>
    <property type="match status" value="1"/>
</dbReference>
<gene>
    <name evidence="6" type="ORF">MONBRDRAFT_33322</name>
</gene>
<dbReference type="GO" id="GO:0003723">
    <property type="term" value="F:RNA binding"/>
    <property type="evidence" value="ECO:0000318"/>
    <property type="project" value="GO_Central"/>
</dbReference>
<evidence type="ECO:0000256" key="3">
    <source>
        <dbReference type="ARBA" id="ARBA00023274"/>
    </source>
</evidence>
<dbReference type="GeneID" id="5892907"/>
<dbReference type="HAMAP" id="MF_00499">
    <property type="entry name" value="Ribosomal_eL13"/>
    <property type="match status" value="1"/>
</dbReference>
<feature type="region of interest" description="Disordered" evidence="5">
    <location>
        <begin position="480"/>
        <end position="501"/>
    </location>
</feature>
<feature type="compositionally biased region" description="Low complexity" evidence="5">
    <location>
        <begin position="201"/>
        <end position="225"/>
    </location>
</feature>
<feature type="region of interest" description="Disordered" evidence="5">
    <location>
        <begin position="661"/>
        <end position="696"/>
    </location>
</feature>
<dbReference type="InterPro" id="IPR018256">
    <property type="entry name" value="Ribosomal_eL13_CS"/>
</dbReference>
<organism evidence="6 7">
    <name type="scientific">Monosiga brevicollis</name>
    <name type="common">Choanoflagellate</name>
    <dbReference type="NCBI Taxonomy" id="81824"/>
    <lineage>
        <taxon>Eukaryota</taxon>
        <taxon>Choanoflagellata</taxon>
        <taxon>Craspedida</taxon>
        <taxon>Salpingoecidae</taxon>
        <taxon>Monosiga</taxon>
    </lineage>
</organism>
<keyword evidence="2 4" id="KW-0689">Ribosomal protein</keyword>
<dbReference type="RefSeq" id="XP_001747754.1">
    <property type="nucleotide sequence ID" value="XM_001747702.1"/>
</dbReference>
<dbReference type="EMBL" id="CH991559">
    <property type="protein sequence ID" value="EDQ87494.1"/>
    <property type="molecule type" value="Genomic_DNA"/>
</dbReference>
<dbReference type="KEGG" id="mbr:MONBRDRAFT_33322"/>
<feature type="region of interest" description="Disordered" evidence="5">
    <location>
        <begin position="201"/>
        <end position="231"/>
    </location>
</feature>
<proteinExistence type="inferred from homology"/>